<dbReference type="RefSeq" id="XP_003052896.1">
    <property type="nucleotide sequence ID" value="XM_003052850.1"/>
</dbReference>
<dbReference type="GeneID" id="9670968"/>
<sequence length="312" mass="34228">MDTEFGFVLSLENTEEAALRLQNDVDENGNVIPQRELTTGYDRPGNAALMAVNGSMPIVVHGTTSASSSDPHTLVVFDWHIACRIPGKRFREVHIEVEFTAHADRGDAEHRAAQHRAQGGRRSFWDPSVVNLSPMGTSWYHKTPHVVGSTHGFELGVTAGFSPFVSGGPNYSWTKTDSGAERIDAIKVVGDKHFGEGLRSQANGARWDLVENEATESGVPSYIRTAVLLKRQPRDNGQFLGKVKVRTSVSGLHDLKEAWRKVTGTVPKDDPIVFDPQCSDRPGDCEDYRDRLDEADLEGMSKVMTIADGQGS</sequence>
<dbReference type="InParanoid" id="C7YL32"/>
<keyword evidence="2" id="KW-1185">Reference proteome</keyword>
<dbReference type="Proteomes" id="UP000005206">
    <property type="component" value="Chromosome 3"/>
</dbReference>
<dbReference type="OMA" id="CKSWDEP"/>
<proteinExistence type="predicted"/>
<dbReference type="VEuPathDB" id="FungiDB:NECHADRAFT_77385"/>
<dbReference type="eggNOG" id="ENOG502RXHN">
    <property type="taxonomic scope" value="Eukaryota"/>
</dbReference>
<dbReference type="AlphaFoldDB" id="C7YL32"/>
<dbReference type="OrthoDB" id="3796612at2759"/>
<dbReference type="KEGG" id="nhe:NECHADRAFT_77385"/>
<evidence type="ECO:0000313" key="1">
    <source>
        <dbReference type="EMBL" id="EEU47183.1"/>
    </source>
</evidence>
<dbReference type="HOGENOM" id="CLU_072358_0_0_1"/>
<organism evidence="1 2">
    <name type="scientific">Fusarium vanettenii (strain ATCC MYA-4622 / CBS 123669 / FGSC 9596 / NRRL 45880 / 77-13-4)</name>
    <name type="common">Fusarium solani subsp. pisi</name>
    <dbReference type="NCBI Taxonomy" id="660122"/>
    <lineage>
        <taxon>Eukaryota</taxon>
        <taxon>Fungi</taxon>
        <taxon>Dikarya</taxon>
        <taxon>Ascomycota</taxon>
        <taxon>Pezizomycotina</taxon>
        <taxon>Sordariomycetes</taxon>
        <taxon>Hypocreomycetidae</taxon>
        <taxon>Hypocreales</taxon>
        <taxon>Nectriaceae</taxon>
        <taxon>Fusarium</taxon>
        <taxon>Fusarium solani species complex</taxon>
        <taxon>Fusarium vanettenii</taxon>
    </lineage>
</organism>
<name>C7YL32_FUSV7</name>
<reference evidence="1 2" key="1">
    <citation type="journal article" date="2009" name="PLoS Genet.">
        <title>The genome of Nectria haematococca: contribution of supernumerary chromosomes to gene expansion.</title>
        <authorList>
            <person name="Coleman J.J."/>
            <person name="Rounsley S.D."/>
            <person name="Rodriguez-Carres M."/>
            <person name="Kuo A."/>
            <person name="Wasmann C.C."/>
            <person name="Grimwood J."/>
            <person name="Schmutz J."/>
            <person name="Taga M."/>
            <person name="White G.J."/>
            <person name="Zhou S."/>
            <person name="Schwartz D.C."/>
            <person name="Freitag M."/>
            <person name="Ma L.J."/>
            <person name="Danchin E.G."/>
            <person name="Henrissat B."/>
            <person name="Coutinho P.M."/>
            <person name="Nelson D.R."/>
            <person name="Straney D."/>
            <person name="Napoli C.A."/>
            <person name="Barker B.M."/>
            <person name="Gribskov M."/>
            <person name="Rep M."/>
            <person name="Kroken S."/>
            <person name="Molnar I."/>
            <person name="Rensing C."/>
            <person name="Kennell J.C."/>
            <person name="Zamora J."/>
            <person name="Farman M.L."/>
            <person name="Selker E.U."/>
            <person name="Salamov A."/>
            <person name="Shapiro H."/>
            <person name="Pangilinan J."/>
            <person name="Lindquist E."/>
            <person name="Lamers C."/>
            <person name="Grigoriev I.V."/>
            <person name="Geiser D.M."/>
            <person name="Covert S.F."/>
            <person name="Temporini E."/>
            <person name="Vanetten H.D."/>
        </authorList>
    </citation>
    <scope>NUCLEOTIDE SEQUENCE [LARGE SCALE GENOMIC DNA]</scope>
    <source>
        <strain evidence="2">ATCC MYA-4622 / CBS 123669 / FGSC 9596 / NRRL 45880 / 77-13-4</strain>
    </source>
</reference>
<dbReference type="EMBL" id="GG698897">
    <property type="protein sequence ID" value="EEU47183.1"/>
    <property type="molecule type" value="Genomic_DNA"/>
</dbReference>
<accession>C7YL32</accession>
<evidence type="ECO:0000313" key="2">
    <source>
        <dbReference type="Proteomes" id="UP000005206"/>
    </source>
</evidence>
<protein>
    <submittedName>
        <fullName evidence="1">Uncharacterized protein</fullName>
    </submittedName>
</protein>
<gene>
    <name evidence="1" type="ORF">NECHADRAFT_77385</name>
</gene>